<proteinExistence type="predicted"/>
<evidence type="ECO:0000313" key="2">
    <source>
        <dbReference type="Proteomes" id="UP000315783"/>
    </source>
</evidence>
<sequence>MERLPRELFEAILVAFVNIAAKNDVLDKRLVCRDFNQVLRPMGCRTLLLESTRLNKHLNVAKPRTEALQTIGHRCKALHIDMSVLRDDYEVETLSSMLQGIARLECFCHDLRHRYSFSDLSFTELDFYQTTAEILFYCRDVDRVRICLPFPIIGVQCSAATRVLANALKALARRPEEDSVPLTVLVVEGVADDTLCELWMNPSDVMNMQTLLPSIETLVLNVRRLGAGSYSAVMFGVALWNTIYHAATLQSLCLIDSNFINPKDGVLEVMRLADMDHAQWLGRRFPGPSAGLTLPKPTYLELRHISILPDDLLHIAAALGPSLEELHMFNVSIMTQQSATENMHSDMHLWVGLPNQDPGDRQWMAMRFRALMPKLRVCRCSSLNYKLLIDVANPISVAFDYDDPTGLGRSVSQRFVEVVMGFRQPPLRSGEPMYLRPQGAEASHLHRVTDRRSYLPITEHDYHAHRLLALGVKRPDYQYSLDGLFRNSAASSIRELQNIADRVQEGLRALRGGQPGDDAESIVNFVPEVLSPDPATGG</sequence>
<organism evidence="1 2">
    <name type="scientific">Cordyceps javanica</name>
    <dbReference type="NCBI Taxonomy" id="43265"/>
    <lineage>
        <taxon>Eukaryota</taxon>
        <taxon>Fungi</taxon>
        <taxon>Dikarya</taxon>
        <taxon>Ascomycota</taxon>
        <taxon>Pezizomycotina</taxon>
        <taxon>Sordariomycetes</taxon>
        <taxon>Hypocreomycetidae</taxon>
        <taxon>Hypocreales</taxon>
        <taxon>Cordycipitaceae</taxon>
        <taxon>Cordyceps</taxon>
    </lineage>
</organism>
<keyword evidence="2" id="KW-1185">Reference proteome</keyword>
<reference evidence="1 2" key="1">
    <citation type="journal article" date="2019" name="Appl. Microbiol. Biotechnol.">
        <title>Genome sequence of Isaria javanica and comparative genome analysis insights into family S53 peptidase evolution in fungal entomopathogens.</title>
        <authorList>
            <person name="Lin R."/>
            <person name="Zhang X."/>
            <person name="Xin B."/>
            <person name="Zou M."/>
            <person name="Gao Y."/>
            <person name="Qin F."/>
            <person name="Hu Q."/>
            <person name="Xie B."/>
            <person name="Cheng X."/>
        </authorList>
    </citation>
    <scope>NUCLEOTIDE SEQUENCE [LARGE SCALE GENOMIC DNA]</scope>
    <source>
        <strain evidence="1 2">IJ1G</strain>
    </source>
</reference>
<dbReference type="STRING" id="43265.A0A545VZE5"/>
<dbReference type="OrthoDB" id="4798537at2759"/>
<comment type="caution">
    <text evidence="1">The sequence shown here is derived from an EMBL/GenBank/DDBJ whole genome shotgun (WGS) entry which is preliminary data.</text>
</comment>
<dbReference type="AlphaFoldDB" id="A0A545VZE5"/>
<dbReference type="EMBL" id="SPUK01000007">
    <property type="protein sequence ID" value="TQV95742.1"/>
    <property type="molecule type" value="Genomic_DNA"/>
</dbReference>
<gene>
    <name evidence="1" type="ORF">IF1G_05571</name>
</gene>
<evidence type="ECO:0000313" key="1">
    <source>
        <dbReference type="EMBL" id="TQV95742.1"/>
    </source>
</evidence>
<name>A0A545VZE5_9HYPO</name>
<accession>A0A545VZE5</accession>
<dbReference type="Proteomes" id="UP000315783">
    <property type="component" value="Unassembled WGS sequence"/>
</dbReference>
<protein>
    <submittedName>
        <fullName evidence="1">Uncharacterized protein</fullName>
    </submittedName>
</protein>